<dbReference type="Gene3D" id="1.20.58.340">
    <property type="entry name" value="Magnesium transport protein CorA, transmembrane region"/>
    <property type="match status" value="1"/>
</dbReference>
<dbReference type="SMART" id="SM00220">
    <property type="entry name" value="S_TKc"/>
    <property type="match status" value="1"/>
</dbReference>
<keyword evidence="4" id="KW-1133">Transmembrane helix</keyword>
<dbReference type="InterPro" id="IPR036770">
    <property type="entry name" value="Ankyrin_rpt-contain_sf"/>
</dbReference>
<organism evidence="6 7">
    <name type="scientific">Venturia inaequalis</name>
    <name type="common">Apple scab fungus</name>
    <dbReference type="NCBI Taxonomy" id="5025"/>
    <lineage>
        <taxon>Eukaryota</taxon>
        <taxon>Fungi</taxon>
        <taxon>Dikarya</taxon>
        <taxon>Ascomycota</taxon>
        <taxon>Pezizomycotina</taxon>
        <taxon>Dothideomycetes</taxon>
        <taxon>Pleosporomycetidae</taxon>
        <taxon>Venturiales</taxon>
        <taxon>Venturiaceae</taxon>
        <taxon>Venturia</taxon>
    </lineage>
</organism>
<dbReference type="Gene3D" id="1.25.40.20">
    <property type="entry name" value="Ankyrin repeat-containing domain"/>
    <property type="match status" value="1"/>
</dbReference>
<dbReference type="InterPro" id="IPR058257">
    <property type="entry name" value="CorA-like_dom"/>
</dbReference>
<evidence type="ECO:0000256" key="3">
    <source>
        <dbReference type="SAM" id="MobiDB-lite"/>
    </source>
</evidence>
<dbReference type="InterPro" id="IPR015946">
    <property type="entry name" value="KH_dom-like_a/b"/>
</dbReference>
<reference evidence="6 7" key="1">
    <citation type="submission" date="2019-11" db="EMBL/GenBank/DDBJ databases">
        <title>Venturia inaequalis Genome Resource.</title>
        <authorList>
            <person name="Lichtner F.J."/>
        </authorList>
    </citation>
    <scope>NUCLEOTIDE SEQUENCE [LARGE SCALE GENOMIC DNA]</scope>
    <source>
        <strain evidence="6">Bline_iso_100314</strain>
    </source>
</reference>
<protein>
    <recommendedName>
        <fullName evidence="5">Protein kinase domain-containing protein</fullName>
    </recommendedName>
</protein>
<feature type="repeat" description="ANK" evidence="2">
    <location>
        <begin position="1588"/>
        <end position="1620"/>
    </location>
</feature>
<accession>A0A8H3V5E9</accession>
<evidence type="ECO:0000256" key="4">
    <source>
        <dbReference type="SAM" id="Phobius"/>
    </source>
</evidence>
<evidence type="ECO:0000256" key="1">
    <source>
        <dbReference type="ARBA" id="ARBA00007378"/>
    </source>
</evidence>
<feature type="transmembrane region" description="Helical" evidence="4">
    <location>
        <begin position="562"/>
        <end position="586"/>
    </location>
</feature>
<feature type="domain" description="Protein kinase" evidence="5">
    <location>
        <begin position="876"/>
        <end position="1208"/>
    </location>
</feature>
<comment type="similarity">
    <text evidence="1">Belongs to the OsmC/Ohr family.</text>
</comment>
<keyword evidence="2" id="KW-0040">ANK repeat</keyword>
<dbReference type="Proteomes" id="UP000433883">
    <property type="component" value="Unassembled WGS sequence"/>
</dbReference>
<evidence type="ECO:0000259" key="5">
    <source>
        <dbReference type="PROSITE" id="PS50011"/>
    </source>
</evidence>
<comment type="caution">
    <text evidence="6">The sequence shown here is derived from an EMBL/GenBank/DDBJ whole genome shotgun (WGS) entry which is preliminary data.</text>
</comment>
<keyword evidence="4" id="KW-0812">Transmembrane</keyword>
<sequence length="1660" mass="186694">MSFTRAFTPILRNASRSTAIRAPTRRFLNTETAPVLYSAHAKVVGARTGHIEGDDLNINLTMAKALGGPGDAGKTNPEELFAAGYGACFQSAMNASAMSMKIEMPKKKEDSVVETTVHLVGDMKALDMGIRVEMKVKIKGLGRDQVEKIVAKAEEINDQWTFDLPEKMTEAMRLDRIAVDLCLEDERDVDLPIRDLYDNTATGKDLQKCNIHTEEKLRLWLDIKVDDEKNLVVLPETVPRCRFIYIWAENSRDQLRLTRKMLCRILSAYQIMPAYLDFMFVFGAQSDARDLRFSGFRESVELTGSSMHPTMLGGSGRRFQLCYNLKGVSLHKNNDENIQLSAWTIRQAAIYHQFDVVDGNAMWIVTKGRLDLQNRFKSLTGSDARSEDSSYDNATQCFASSLAAHLMYCQWSTEDWREYLRWLEDVVDRESSMAVYGEQGLGTTHTRYKPRDIQGTQYWKDKTSEAAMILEANIAVISALRRFYVRLSTNKDFPLQAQTAQALESFLGSIDEIIGDFEMHVARAKLLKDIIGDRKELILQHLQGQAAQRTEQLNENLEKETIVMRIITIVTMFYLPATFVSTFFSTDIVKYQNSGASGPGSFSNHALIAWLEVTLPLTILTVAGAWVSFKVSERSRKRDKEQTDRILEPIILKSTVKERKMWFRPGILRRSAYSYFPFRFCFINMAAEGLPVRSGQDFVNSARRLIQLTWVRNPDCTIHDPEASKCLCRQKFFDIHALEDWMSATEDGHSLCNVKRLVAAIDFVRPNFFDETSVLEGETRSVLVLSYLLLNNHEKLLYMFCSAGITDNTLDAVTPKLQYQNLRRIGRDYEARLGYSLSDIESIIEHFEEEKWAFCPAQIHGNKQQEIVIKKRLPFFALSKINDKGGTASVTKVCVQEAFLSTEIRGRLGAPLTRHPKYHMYGRYYELAIKSYPQSRRIDYMKETNAFAGLQDLSGVLRCFGSYSHRDGLYWNEETFNLILELATVDLYEWISEIDSPQRTEEILESYRAVKMVAETIRQIHQRKHHSDNYYGWHGDIKPDNILRVNGQWKLADFGFSEFELARPTIFDGGSRDLHSPTIPIRGGTTTYGAPDSAKKKSQTIDIWSFGCVLSVLATWIVKGLRGVQEFEVHRAIACRKHGSATNSDAFHDGNNVYPDIKDWHDHLNEVLRKSDTVTSKILALVDTHMLRSKPEDRISPAQLCNTLNEILEEAENSLKAATKSAPNNHVKESLLITELDLVPNIENPAETVRIFKLPIPSQDGKYLQIYAQPSGGESSANAAMLGVTGRKTLSVAHREFTLRKSVDIRTASVSHTAQTAGIEFQLATPECGPHDEAPTTPSLGPPKTGSNNRRHDSPLDTRSEDHTRAGLERAAIHSAPSIRETTNSGAITGGSSSLLTNDKRSGGSRPSTSTDQDTRRGLSIGSKHFSANVFWTAVRNGKESDLEIVRLALKEDPAMATLLRESGESCRTPIMEAADRFNLSIVKELVKYSDLGQADSGGQTVLHLLVLALIQRGRIETDYSNFAEVLKELLAKNPVDKDLINRVDHSGSSPLCLCVSSTDEAMVPIVKDLLAAGAWINPPRDARDKSIGNNVLKRAAMEGSLALVKLLIEKGGRVSREEIDVHKIPSSRVRQLLKDGWNMEKEEIVKKKSVIGGLFKKKK</sequence>
<evidence type="ECO:0000256" key="2">
    <source>
        <dbReference type="PROSITE-ProRule" id="PRU00023"/>
    </source>
</evidence>
<dbReference type="SUPFAM" id="SSF48403">
    <property type="entry name" value="Ankyrin repeat"/>
    <property type="match status" value="1"/>
</dbReference>
<dbReference type="PANTHER" id="PTHR33797:SF2">
    <property type="entry name" value="ORGANIC HYDROPEROXIDE RESISTANCE PROTEIN-LIKE"/>
    <property type="match status" value="1"/>
</dbReference>
<dbReference type="GO" id="GO:0004672">
    <property type="term" value="F:protein kinase activity"/>
    <property type="evidence" value="ECO:0007669"/>
    <property type="project" value="InterPro"/>
</dbReference>
<dbReference type="Gene3D" id="1.10.510.10">
    <property type="entry name" value="Transferase(Phosphotransferase) domain 1"/>
    <property type="match status" value="1"/>
</dbReference>
<evidence type="ECO:0000313" key="7">
    <source>
        <dbReference type="Proteomes" id="UP000433883"/>
    </source>
</evidence>
<feature type="region of interest" description="Disordered" evidence="3">
    <location>
        <begin position="1325"/>
        <end position="1419"/>
    </location>
</feature>
<dbReference type="Gene3D" id="2.20.25.10">
    <property type="match status" value="1"/>
</dbReference>
<dbReference type="SUPFAM" id="SSF56112">
    <property type="entry name" value="Protein kinase-like (PK-like)"/>
    <property type="match status" value="1"/>
</dbReference>
<dbReference type="Gene3D" id="3.30.300.20">
    <property type="match status" value="1"/>
</dbReference>
<dbReference type="Pfam" id="PF00069">
    <property type="entry name" value="Pkinase"/>
    <property type="match status" value="1"/>
</dbReference>
<dbReference type="PANTHER" id="PTHR33797">
    <property type="entry name" value="ORGANIC HYDROPEROXIDE RESISTANCE PROTEIN-LIKE"/>
    <property type="match status" value="1"/>
</dbReference>
<dbReference type="Pfam" id="PF26616">
    <property type="entry name" value="CorA-like"/>
    <property type="match status" value="1"/>
</dbReference>
<feature type="compositionally biased region" description="Basic and acidic residues" evidence="3">
    <location>
        <begin position="1350"/>
        <end position="1372"/>
    </location>
</feature>
<dbReference type="PROSITE" id="PS50011">
    <property type="entry name" value="PROTEIN_KINASE_DOM"/>
    <property type="match status" value="1"/>
</dbReference>
<dbReference type="InterPro" id="IPR000719">
    <property type="entry name" value="Prot_kinase_dom"/>
</dbReference>
<feature type="transmembrane region" description="Helical" evidence="4">
    <location>
        <begin position="606"/>
        <end position="629"/>
    </location>
</feature>
<dbReference type="SUPFAM" id="SSF82784">
    <property type="entry name" value="OsmC-like"/>
    <property type="match status" value="1"/>
</dbReference>
<keyword evidence="4" id="KW-0472">Membrane</keyword>
<gene>
    <name evidence="6" type="ORF">BLS_007398</name>
</gene>
<dbReference type="InterPro" id="IPR011009">
    <property type="entry name" value="Kinase-like_dom_sf"/>
</dbReference>
<dbReference type="Pfam" id="PF02566">
    <property type="entry name" value="OsmC"/>
    <property type="match status" value="1"/>
</dbReference>
<dbReference type="PROSITE" id="PS50088">
    <property type="entry name" value="ANK_REPEAT"/>
    <property type="match status" value="1"/>
</dbReference>
<dbReference type="GO" id="GO:0005524">
    <property type="term" value="F:ATP binding"/>
    <property type="evidence" value="ECO:0007669"/>
    <property type="project" value="InterPro"/>
</dbReference>
<evidence type="ECO:0000313" key="6">
    <source>
        <dbReference type="EMBL" id="KAE9981426.1"/>
    </source>
</evidence>
<name>A0A8H3V5E9_VENIN</name>
<dbReference type="InterPro" id="IPR036102">
    <property type="entry name" value="OsmC/Ohrsf"/>
</dbReference>
<dbReference type="EMBL" id="WNWQ01000058">
    <property type="protein sequence ID" value="KAE9981426.1"/>
    <property type="molecule type" value="Genomic_DNA"/>
</dbReference>
<dbReference type="InterPro" id="IPR019953">
    <property type="entry name" value="OHR"/>
</dbReference>
<dbReference type="InterPro" id="IPR002110">
    <property type="entry name" value="Ankyrin_rpt"/>
</dbReference>
<dbReference type="SMART" id="SM00248">
    <property type="entry name" value="ANK"/>
    <property type="match status" value="4"/>
</dbReference>
<feature type="compositionally biased region" description="Polar residues" evidence="3">
    <location>
        <begin position="1380"/>
        <end position="1397"/>
    </location>
</feature>
<dbReference type="InterPro" id="IPR003718">
    <property type="entry name" value="OsmC/Ohr_fam"/>
</dbReference>
<proteinExistence type="inferred from homology"/>
<dbReference type="GO" id="GO:0006979">
    <property type="term" value="P:response to oxidative stress"/>
    <property type="evidence" value="ECO:0007669"/>
    <property type="project" value="InterPro"/>
</dbReference>